<dbReference type="Gene3D" id="3.30.160.60">
    <property type="entry name" value="Classic Zinc Finger"/>
    <property type="match status" value="1"/>
</dbReference>
<feature type="domain" description="C2H2-type" evidence="1">
    <location>
        <begin position="51"/>
        <end position="72"/>
    </location>
</feature>
<sequence length="376" mass="44890">MEKEYDYNSYSYLRSKQACEFCDQEFHDGYSYLVHNASHLLIPLMRQTVYCCDICDLYFTTRYDYNEHTNKHVVIKEENNIELNLAKVKLEKSPESVEPLELKQESIDIEMDSYCSSHEYIDEELCDDVHTVDRIKYEDDFDLETLKQFTAVKDELYTECYNGDGMYGNKQQQNGWGCEEPAGEVKVDESVSTRVIAADECRSVHSSELKMAGQFICRLCGFTSPNRFRLVLHETKHLRLVERRSTFLVCVYCDRYIAGNYRNMDKHLASEHDNRPRRKRTLYKCKECRLPYRKYPRHVRNYHQRKWCSWEGLEGGRAGGCCRTQKTHQRRTPPTKKKILTNVDRLRNIQLRLMRINKLRKFCDDFYYIDRLIYKL</sequence>
<accession>A0A8J2QVY5</accession>
<dbReference type="InterPro" id="IPR013087">
    <property type="entry name" value="Znf_C2H2_type"/>
</dbReference>
<evidence type="ECO:0000259" key="1">
    <source>
        <dbReference type="PROSITE" id="PS00028"/>
    </source>
</evidence>
<feature type="domain" description="C2H2-type" evidence="1">
    <location>
        <begin position="19"/>
        <end position="39"/>
    </location>
</feature>
<evidence type="ECO:0000313" key="3">
    <source>
        <dbReference type="Proteomes" id="UP000789524"/>
    </source>
</evidence>
<dbReference type="EMBL" id="CAKASE010000072">
    <property type="protein sequence ID" value="CAG9574037.1"/>
    <property type="molecule type" value="Genomic_DNA"/>
</dbReference>
<comment type="caution">
    <text evidence="2">The sequence shown here is derived from an EMBL/GenBank/DDBJ whole genome shotgun (WGS) entry which is preliminary data.</text>
</comment>
<reference evidence="2" key="1">
    <citation type="submission" date="2021-09" db="EMBL/GenBank/DDBJ databases">
        <authorList>
            <person name="Martin H S."/>
        </authorList>
    </citation>
    <scope>NUCLEOTIDE SEQUENCE</scope>
</reference>
<dbReference type="SMART" id="SM00355">
    <property type="entry name" value="ZnF_C2H2"/>
    <property type="match status" value="5"/>
</dbReference>
<dbReference type="AlphaFoldDB" id="A0A8J2QVY5"/>
<gene>
    <name evidence="2" type="ORF">DCHRY22_LOCUS10715</name>
</gene>
<organism evidence="2 3">
    <name type="scientific">Danaus chrysippus</name>
    <name type="common">African queen</name>
    <dbReference type="NCBI Taxonomy" id="151541"/>
    <lineage>
        <taxon>Eukaryota</taxon>
        <taxon>Metazoa</taxon>
        <taxon>Ecdysozoa</taxon>
        <taxon>Arthropoda</taxon>
        <taxon>Hexapoda</taxon>
        <taxon>Insecta</taxon>
        <taxon>Pterygota</taxon>
        <taxon>Neoptera</taxon>
        <taxon>Endopterygota</taxon>
        <taxon>Lepidoptera</taxon>
        <taxon>Glossata</taxon>
        <taxon>Ditrysia</taxon>
        <taxon>Papilionoidea</taxon>
        <taxon>Nymphalidae</taxon>
        <taxon>Danainae</taxon>
        <taxon>Danaini</taxon>
        <taxon>Danaina</taxon>
        <taxon>Danaus</taxon>
        <taxon>Anosia</taxon>
    </lineage>
</organism>
<dbReference type="Proteomes" id="UP000789524">
    <property type="component" value="Unassembled WGS sequence"/>
</dbReference>
<name>A0A8J2QVY5_9NEOP</name>
<proteinExistence type="predicted"/>
<keyword evidence="3" id="KW-1185">Reference proteome</keyword>
<dbReference type="PROSITE" id="PS00028">
    <property type="entry name" value="ZINC_FINGER_C2H2_1"/>
    <property type="match status" value="2"/>
</dbReference>
<dbReference type="OrthoDB" id="7489662at2759"/>
<protein>
    <submittedName>
        <fullName evidence="2">(African queen) hypothetical protein</fullName>
    </submittedName>
</protein>
<evidence type="ECO:0000313" key="2">
    <source>
        <dbReference type="EMBL" id="CAG9574037.1"/>
    </source>
</evidence>